<dbReference type="EMBL" id="JAYGGQ010000012">
    <property type="protein sequence ID" value="MEA5456075.1"/>
    <property type="molecule type" value="Genomic_DNA"/>
</dbReference>
<reference evidence="3 4" key="1">
    <citation type="submission" date="2023-12" db="EMBL/GenBank/DDBJ databases">
        <title>Sinomonas terricola sp. nov, isolated from litchi orchard soil in Guangdong, PR China.</title>
        <authorList>
            <person name="Jiaxin W."/>
            <person name="Yang Z."/>
            <person name="Honghui Z."/>
        </authorList>
    </citation>
    <scope>NUCLEOTIDE SEQUENCE [LARGE SCALE GENOMIC DNA]</scope>
    <source>
        <strain evidence="3 4">JGH33</strain>
    </source>
</reference>
<keyword evidence="4" id="KW-1185">Reference proteome</keyword>
<organism evidence="3 4">
    <name type="scientific">Sinomonas terricola</name>
    <dbReference type="NCBI Taxonomy" id="3110330"/>
    <lineage>
        <taxon>Bacteria</taxon>
        <taxon>Bacillati</taxon>
        <taxon>Actinomycetota</taxon>
        <taxon>Actinomycetes</taxon>
        <taxon>Micrococcales</taxon>
        <taxon>Micrococcaceae</taxon>
        <taxon>Sinomonas</taxon>
    </lineage>
</organism>
<accession>A0ABU5T8Q9</accession>
<sequence length="239" mass="25178">MATVVGRGPISLIACVSLVVAMLLAGLDAALAYVGAAEEPAIAASLSLSSLAAVVTLEALGRSPMDMFGRSRSSRVLALAVGGSMLILVGMCFAVRMPADSRSIMLLLPGAFFEELLFRGVPLLVLIRRNQAMPVTVGGVVVASIVFAMLHPSQHVGTYVDTFVFSLLAFCIALVARSLWPAVAFHVVANIAATSVASPLNGSDERGLLFVFVDFGLFVGTWIVTSAMYKIVHRRRVSP</sequence>
<feature type="domain" description="CAAX prenyl protease 2/Lysostaphin resistance protein A-like" evidence="2">
    <location>
        <begin position="104"/>
        <end position="191"/>
    </location>
</feature>
<proteinExistence type="predicted"/>
<feature type="transmembrane region" description="Helical" evidence="1">
    <location>
        <begin position="208"/>
        <end position="229"/>
    </location>
</feature>
<feature type="transmembrane region" description="Helical" evidence="1">
    <location>
        <begin position="132"/>
        <end position="150"/>
    </location>
</feature>
<dbReference type="Pfam" id="PF02517">
    <property type="entry name" value="Rce1-like"/>
    <property type="match status" value="1"/>
</dbReference>
<dbReference type="InterPro" id="IPR003675">
    <property type="entry name" value="Rce1/LyrA-like_dom"/>
</dbReference>
<keyword evidence="3" id="KW-0378">Hydrolase</keyword>
<feature type="transmembrane region" description="Helical" evidence="1">
    <location>
        <begin position="156"/>
        <end position="176"/>
    </location>
</feature>
<keyword evidence="1" id="KW-0812">Transmembrane</keyword>
<evidence type="ECO:0000259" key="2">
    <source>
        <dbReference type="Pfam" id="PF02517"/>
    </source>
</evidence>
<name>A0ABU5T8Q9_9MICC</name>
<feature type="transmembrane region" description="Helical" evidence="1">
    <location>
        <begin position="76"/>
        <end position="97"/>
    </location>
</feature>
<dbReference type="RefSeq" id="WP_323279967.1">
    <property type="nucleotide sequence ID" value="NZ_JAYGGQ010000012.1"/>
</dbReference>
<feature type="transmembrane region" description="Helical" evidence="1">
    <location>
        <begin position="41"/>
        <end position="60"/>
    </location>
</feature>
<keyword evidence="1" id="KW-1133">Transmembrane helix</keyword>
<protein>
    <submittedName>
        <fullName evidence="3">CPBP family intramembrane glutamic endopeptidase</fullName>
        <ecNumber evidence="3">3.4.-.-</ecNumber>
    </submittedName>
</protein>
<comment type="caution">
    <text evidence="3">The sequence shown here is derived from an EMBL/GenBank/DDBJ whole genome shotgun (WGS) entry which is preliminary data.</text>
</comment>
<gene>
    <name evidence="3" type="ORF">SPF06_15170</name>
</gene>
<keyword evidence="1" id="KW-0472">Membrane</keyword>
<dbReference type="EC" id="3.4.-.-" evidence="3"/>
<evidence type="ECO:0000313" key="3">
    <source>
        <dbReference type="EMBL" id="MEA5456075.1"/>
    </source>
</evidence>
<dbReference type="Proteomes" id="UP001304769">
    <property type="component" value="Unassembled WGS sequence"/>
</dbReference>
<feature type="transmembrane region" description="Helical" evidence="1">
    <location>
        <begin position="12"/>
        <end position="35"/>
    </location>
</feature>
<dbReference type="GO" id="GO:0016787">
    <property type="term" value="F:hydrolase activity"/>
    <property type="evidence" value="ECO:0007669"/>
    <property type="project" value="UniProtKB-KW"/>
</dbReference>
<evidence type="ECO:0000313" key="4">
    <source>
        <dbReference type="Proteomes" id="UP001304769"/>
    </source>
</evidence>
<evidence type="ECO:0000256" key="1">
    <source>
        <dbReference type="SAM" id="Phobius"/>
    </source>
</evidence>